<gene>
    <name evidence="2" type="ORF">SDC9_184082</name>
</gene>
<feature type="transmembrane region" description="Helical" evidence="1">
    <location>
        <begin position="71"/>
        <end position="93"/>
    </location>
</feature>
<proteinExistence type="predicted"/>
<dbReference type="EMBL" id="VSSQ01090779">
    <property type="protein sequence ID" value="MPN36573.1"/>
    <property type="molecule type" value="Genomic_DNA"/>
</dbReference>
<accession>A0A645HLS0</accession>
<evidence type="ECO:0000313" key="2">
    <source>
        <dbReference type="EMBL" id="MPN36573.1"/>
    </source>
</evidence>
<sequence>MRAFRLTCPACFHDAVAETFGHLGSVGAIVAVYLDTSRHGNKAEYLVAVDGVTAFGQLEVDAFQVLVNNQYIFLATGFFLQGCLQVVALGAAVH</sequence>
<name>A0A645HLS0_9ZZZZ</name>
<evidence type="ECO:0000256" key="1">
    <source>
        <dbReference type="SAM" id="Phobius"/>
    </source>
</evidence>
<reference evidence="2" key="1">
    <citation type="submission" date="2019-08" db="EMBL/GenBank/DDBJ databases">
        <authorList>
            <person name="Kucharzyk K."/>
            <person name="Murdoch R.W."/>
            <person name="Higgins S."/>
            <person name="Loffler F."/>
        </authorList>
    </citation>
    <scope>NUCLEOTIDE SEQUENCE</scope>
</reference>
<organism evidence="2">
    <name type="scientific">bioreactor metagenome</name>
    <dbReference type="NCBI Taxonomy" id="1076179"/>
    <lineage>
        <taxon>unclassified sequences</taxon>
        <taxon>metagenomes</taxon>
        <taxon>ecological metagenomes</taxon>
    </lineage>
</organism>
<keyword evidence="1" id="KW-0472">Membrane</keyword>
<dbReference type="AlphaFoldDB" id="A0A645HLS0"/>
<keyword evidence="1" id="KW-0812">Transmembrane</keyword>
<comment type="caution">
    <text evidence="2">The sequence shown here is derived from an EMBL/GenBank/DDBJ whole genome shotgun (WGS) entry which is preliminary data.</text>
</comment>
<protein>
    <submittedName>
        <fullName evidence="2">Uncharacterized protein</fullName>
    </submittedName>
</protein>
<keyword evidence="1" id="KW-1133">Transmembrane helix</keyword>